<accession>A0ABU5F6Z1</accession>
<feature type="domain" description="Response regulatory" evidence="3">
    <location>
        <begin position="5"/>
        <end position="125"/>
    </location>
</feature>
<proteinExistence type="predicted"/>
<dbReference type="Pfam" id="PF00072">
    <property type="entry name" value="Response_reg"/>
    <property type="match status" value="1"/>
</dbReference>
<reference evidence="5" key="1">
    <citation type="journal article" date="2023" name="Mar. Drugs">
        <title>Gemmata algarum, a Novel Planctomycete Isolated from an Algal Mat, Displays Antimicrobial Activity.</title>
        <authorList>
            <person name="Kumar G."/>
            <person name="Kallscheuer N."/>
            <person name="Kashif M."/>
            <person name="Ahamad S."/>
            <person name="Jagadeeshwari U."/>
            <person name="Pannikurungottu S."/>
            <person name="Haufschild T."/>
            <person name="Kabuu M."/>
            <person name="Sasikala C."/>
            <person name="Jogler C."/>
            <person name="Ramana C."/>
        </authorList>
    </citation>
    <scope>NUCLEOTIDE SEQUENCE [LARGE SCALE GENOMIC DNA]</scope>
    <source>
        <strain evidence="5">JC673</strain>
    </source>
</reference>
<evidence type="ECO:0000313" key="5">
    <source>
        <dbReference type="Proteomes" id="UP001272242"/>
    </source>
</evidence>
<dbReference type="InterPro" id="IPR050595">
    <property type="entry name" value="Bact_response_regulator"/>
</dbReference>
<dbReference type="SMART" id="SM00448">
    <property type="entry name" value="REC"/>
    <property type="match status" value="1"/>
</dbReference>
<evidence type="ECO:0000259" key="3">
    <source>
        <dbReference type="PROSITE" id="PS50110"/>
    </source>
</evidence>
<evidence type="ECO:0000256" key="2">
    <source>
        <dbReference type="PROSITE-ProRule" id="PRU00169"/>
    </source>
</evidence>
<comment type="caution">
    <text evidence="4">The sequence shown here is derived from an EMBL/GenBank/DDBJ whole genome shotgun (WGS) entry which is preliminary data.</text>
</comment>
<sequence length="147" mass="16261">MSTIRALVVDDSRVMRNMVMNALKMSRLATFEFTEASDGADALTKFDPTKIDMCFVDWNMPNMNGVEFVKRARAGGTAFHIPMVMVTSEQTMAKIEEALNQAGADSYICKPFTPDDMKVKLEKYVNKVLSSKAPADKQGGFFSGLLS</sequence>
<keyword evidence="5" id="KW-1185">Reference proteome</keyword>
<dbReference type="SUPFAM" id="SSF52172">
    <property type="entry name" value="CheY-like"/>
    <property type="match status" value="1"/>
</dbReference>
<keyword evidence="1 2" id="KW-0597">Phosphoprotein</keyword>
<dbReference type="InterPro" id="IPR011006">
    <property type="entry name" value="CheY-like_superfamily"/>
</dbReference>
<dbReference type="PANTHER" id="PTHR44591:SF25">
    <property type="entry name" value="CHEMOTAXIS TWO-COMPONENT RESPONSE REGULATOR"/>
    <property type="match status" value="1"/>
</dbReference>
<dbReference type="Gene3D" id="3.40.50.2300">
    <property type="match status" value="1"/>
</dbReference>
<organism evidence="4 5">
    <name type="scientific">Gemmata algarum</name>
    <dbReference type="NCBI Taxonomy" id="2975278"/>
    <lineage>
        <taxon>Bacteria</taxon>
        <taxon>Pseudomonadati</taxon>
        <taxon>Planctomycetota</taxon>
        <taxon>Planctomycetia</taxon>
        <taxon>Gemmatales</taxon>
        <taxon>Gemmataceae</taxon>
        <taxon>Gemmata</taxon>
    </lineage>
</organism>
<protein>
    <submittedName>
        <fullName evidence="4">Response regulator</fullName>
    </submittedName>
</protein>
<dbReference type="InterPro" id="IPR001789">
    <property type="entry name" value="Sig_transdc_resp-reg_receiver"/>
</dbReference>
<evidence type="ECO:0000256" key="1">
    <source>
        <dbReference type="ARBA" id="ARBA00022553"/>
    </source>
</evidence>
<gene>
    <name evidence="4" type="ORF">R5W23_004817</name>
</gene>
<evidence type="ECO:0000313" key="4">
    <source>
        <dbReference type="EMBL" id="MDY3563317.1"/>
    </source>
</evidence>
<dbReference type="Proteomes" id="UP001272242">
    <property type="component" value="Unassembled WGS sequence"/>
</dbReference>
<dbReference type="EMBL" id="JAXBLV010000234">
    <property type="protein sequence ID" value="MDY3563317.1"/>
    <property type="molecule type" value="Genomic_DNA"/>
</dbReference>
<dbReference type="PROSITE" id="PS50110">
    <property type="entry name" value="RESPONSE_REGULATORY"/>
    <property type="match status" value="1"/>
</dbReference>
<dbReference type="PANTHER" id="PTHR44591">
    <property type="entry name" value="STRESS RESPONSE REGULATOR PROTEIN 1"/>
    <property type="match status" value="1"/>
</dbReference>
<name>A0ABU5F6Z1_9BACT</name>
<feature type="modified residue" description="4-aspartylphosphate" evidence="2">
    <location>
        <position position="57"/>
    </location>
</feature>
<dbReference type="RefSeq" id="WP_261189844.1">
    <property type="nucleotide sequence ID" value="NZ_JAXBLV010000234.1"/>
</dbReference>